<sequence>MTENKPLLVLQLRPEDRIADSEYACFLKYGQLPASMTERIRIERYGIPADLQLDNYSAILVGGSPFDISTPLKKKSAEQLQVEADFQRLLQQVIAQDFPFLGACSGNGLLGNYLGAGISSRYGEAVGCVELDITEEGKRDKLLVDFPDKIDVLLGHKEACDETPAGAALLMTGQACPVQMFRVGNNVYATQFHPEGDAAEFTLRIDAYKHHGYFLPEEAEQLVEAVSRKPTPFAQEILRRFVAAYVLPGATREVG</sequence>
<dbReference type="CDD" id="cd01741">
    <property type="entry name" value="GATase1_1"/>
    <property type="match status" value="1"/>
</dbReference>
<dbReference type="Gene3D" id="3.40.50.880">
    <property type="match status" value="1"/>
</dbReference>
<dbReference type="InterPro" id="IPR017926">
    <property type="entry name" value="GATASE"/>
</dbReference>
<keyword evidence="2" id="KW-0315">Glutamine amidotransferase</keyword>
<feature type="domain" description="Glutamine amidotransferase" evidence="1">
    <location>
        <begin position="53"/>
        <end position="198"/>
    </location>
</feature>
<dbReference type="EMBL" id="JAUUUU010000002">
    <property type="protein sequence ID" value="MDP1520435.1"/>
    <property type="molecule type" value="Genomic_DNA"/>
</dbReference>
<dbReference type="InterPro" id="IPR044992">
    <property type="entry name" value="ChyE-like"/>
</dbReference>
<evidence type="ECO:0000259" key="1">
    <source>
        <dbReference type="Pfam" id="PF00117"/>
    </source>
</evidence>
<dbReference type="InterPro" id="IPR029062">
    <property type="entry name" value="Class_I_gatase-like"/>
</dbReference>
<dbReference type="PANTHER" id="PTHR42695:SF5">
    <property type="entry name" value="GLUTAMINE AMIDOTRANSFERASE YLR126C-RELATED"/>
    <property type="match status" value="1"/>
</dbReference>
<dbReference type="RefSeq" id="WP_305169999.1">
    <property type="nucleotide sequence ID" value="NZ_JAUUUU010000002.1"/>
</dbReference>
<reference evidence="2" key="1">
    <citation type="journal article" date="2010" name="Int. J. Syst. Evol. Microbiol.">
        <title>Porticoccus litoralis gen. nov., sp. nov., a gammaproteobacterium isolated from the Yellow Sea.</title>
        <authorList>
            <person name="Oh H.M."/>
            <person name="Kim H."/>
            <person name="Kim K.M."/>
            <person name="Min G.S."/>
            <person name="Cho J.C."/>
        </authorList>
    </citation>
    <scope>NUCLEOTIDE SEQUENCE</scope>
    <source>
        <strain evidence="2">DSM 25064</strain>
    </source>
</reference>
<dbReference type="PANTHER" id="PTHR42695">
    <property type="entry name" value="GLUTAMINE AMIDOTRANSFERASE YLR126C-RELATED"/>
    <property type="match status" value="1"/>
</dbReference>
<gene>
    <name evidence="2" type="ORF">Q8A57_05565</name>
</gene>
<dbReference type="GO" id="GO:0005829">
    <property type="term" value="C:cytosol"/>
    <property type="evidence" value="ECO:0007669"/>
    <property type="project" value="TreeGrafter"/>
</dbReference>
<dbReference type="NCBIfam" id="NF005743">
    <property type="entry name" value="PRK07567.1"/>
    <property type="match status" value="1"/>
</dbReference>
<evidence type="ECO:0000313" key="2">
    <source>
        <dbReference type="EMBL" id="MDP1520435.1"/>
    </source>
</evidence>
<name>A0AAW8B368_9GAMM</name>
<evidence type="ECO:0000313" key="3">
    <source>
        <dbReference type="Proteomes" id="UP001178354"/>
    </source>
</evidence>
<dbReference type="PROSITE" id="PS51273">
    <property type="entry name" value="GATASE_TYPE_1"/>
    <property type="match status" value="1"/>
</dbReference>
<dbReference type="Pfam" id="PF00117">
    <property type="entry name" value="GATase"/>
    <property type="match status" value="1"/>
</dbReference>
<reference evidence="2" key="2">
    <citation type="submission" date="2023-08" db="EMBL/GenBank/DDBJ databases">
        <authorList>
            <person name="Luo J."/>
        </authorList>
    </citation>
    <scope>NUCLEOTIDE SEQUENCE</scope>
    <source>
        <strain evidence="2">DSM 25064</strain>
    </source>
</reference>
<keyword evidence="3" id="KW-1185">Reference proteome</keyword>
<dbReference type="AlphaFoldDB" id="A0AAW8B368"/>
<dbReference type="Proteomes" id="UP001178354">
    <property type="component" value="Unassembled WGS sequence"/>
</dbReference>
<organism evidence="2 3">
    <name type="scientific">Porticoccus litoralis</name>
    <dbReference type="NCBI Taxonomy" id="434086"/>
    <lineage>
        <taxon>Bacteria</taxon>
        <taxon>Pseudomonadati</taxon>
        <taxon>Pseudomonadota</taxon>
        <taxon>Gammaproteobacteria</taxon>
        <taxon>Cellvibrionales</taxon>
        <taxon>Porticoccaceae</taxon>
        <taxon>Porticoccus</taxon>
    </lineage>
</organism>
<comment type="caution">
    <text evidence="2">The sequence shown here is derived from an EMBL/GenBank/DDBJ whole genome shotgun (WGS) entry which is preliminary data.</text>
</comment>
<accession>A0AAW8B368</accession>
<proteinExistence type="predicted"/>
<protein>
    <submittedName>
        <fullName evidence="2">Glutamine amidotransferase</fullName>
    </submittedName>
</protein>
<dbReference type="SUPFAM" id="SSF52317">
    <property type="entry name" value="Class I glutamine amidotransferase-like"/>
    <property type="match status" value="1"/>
</dbReference>